<dbReference type="RefSeq" id="WP_073137189.1">
    <property type="nucleotide sequence ID" value="NZ_FQZF01000023.1"/>
</dbReference>
<dbReference type="EMBL" id="FQZF01000023">
    <property type="protein sequence ID" value="SHJ86379.1"/>
    <property type="molecule type" value="Genomic_DNA"/>
</dbReference>
<protein>
    <submittedName>
        <fullName evidence="2">Uncharacterized protein</fullName>
    </submittedName>
</protein>
<accession>A0A1M6MSL1</accession>
<evidence type="ECO:0000313" key="2">
    <source>
        <dbReference type="EMBL" id="SHJ86379.1"/>
    </source>
</evidence>
<dbReference type="Proteomes" id="UP000184387">
    <property type="component" value="Unassembled WGS sequence"/>
</dbReference>
<sequence>MIKPRAILGMIVLAGGLSLVSACSQGVPAGSRGPSVGAGTGQPAQGSGPIIRGNPGTGAGQQIVPGDNRGPAF</sequence>
<dbReference type="AlphaFoldDB" id="A0A1M6MSL1"/>
<evidence type="ECO:0000313" key="3">
    <source>
        <dbReference type="Proteomes" id="UP000184387"/>
    </source>
</evidence>
<feature type="region of interest" description="Disordered" evidence="1">
    <location>
        <begin position="27"/>
        <end position="73"/>
    </location>
</feature>
<dbReference type="PROSITE" id="PS51257">
    <property type="entry name" value="PROKAR_LIPOPROTEIN"/>
    <property type="match status" value="1"/>
</dbReference>
<gene>
    <name evidence="2" type="ORF">SAMN02745194_03565</name>
</gene>
<dbReference type="STRING" id="198092.SAMN02745194_03565"/>
<name>A0A1M6MSL1_9PROT</name>
<evidence type="ECO:0000256" key="1">
    <source>
        <dbReference type="SAM" id="MobiDB-lite"/>
    </source>
</evidence>
<organism evidence="2 3">
    <name type="scientific">Muricoccus roseus</name>
    <dbReference type="NCBI Taxonomy" id="198092"/>
    <lineage>
        <taxon>Bacteria</taxon>
        <taxon>Pseudomonadati</taxon>
        <taxon>Pseudomonadota</taxon>
        <taxon>Alphaproteobacteria</taxon>
        <taxon>Acetobacterales</taxon>
        <taxon>Roseomonadaceae</taxon>
        <taxon>Muricoccus</taxon>
    </lineage>
</organism>
<keyword evidence="3" id="KW-1185">Reference proteome</keyword>
<reference evidence="2 3" key="1">
    <citation type="submission" date="2016-11" db="EMBL/GenBank/DDBJ databases">
        <authorList>
            <person name="Jaros S."/>
            <person name="Januszkiewicz K."/>
            <person name="Wedrychowicz H."/>
        </authorList>
    </citation>
    <scope>NUCLEOTIDE SEQUENCE [LARGE SCALE GENOMIC DNA]</scope>
    <source>
        <strain evidence="2 3">DSM 14916</strain>
    </source>
</reference>
<proteinExistence type="predicted"/>